<keyword evidence="5 8" id="KW-1133">Transmembrane helix</keyword>
<name>A0A9D2G1B7_9LACT</name>
<sequence>MDTTLAQQMLGEFIGTLVLILLGDGVVAADVLKKTKSENTGWVLITFGWGLAVTMAVFVSGYLSPAHLNPAVTLGMAISGDLPWGSVLPYVLAQMAGAIVGATLVWIHYRPHFDETEDQMTKLAVFSTAPAIRDTSSNLIGEIIGTFVLVFGILAFGRGSFTDGLNPIVVGLLIVSIGMSLGGTTGYAINPARDLGPRIAHQILPISNKGDSDWGYAWIPVVGPLLGGAIAALLFGLIP</sequence>
<dbReference type="InterPro" id="IPR050363">
    <property type="entry name" value="MIP/Aquaporin"/>
</dbReference>
<dbReference type="NCBIfam" id="TIGR00861">
    <property type="entry name" value="MIP"/>
    <property type="match status" value="1"/>
</dbReference>
<dbReference type="PROSITE" id="PS00221">
    <property type="entry name" value="MIP"/>
    <property type="match status" value="1"/>
</dbReference>
<dbReference type="EMBL" id="DXAZ01000086">
    <property type="protein sequence ID" value="HIZ71239.1"/>
    <property type="molecule type" value="Genomic_DNA"/>
</dbReference>
<evidence type="ECO:0000256" key="2">
    <source>
        <dbReference type="ARBA" id="ARBA00006175"/>
    </source>
</evidence>
<keyword evidence="4 7" id="KW-0812">Transmembrane</keyword>
<dbReference type="PANTHER" id="PTHR43829:SF9">
    <property type="entry name" value="AQUAPORIN-9"/>
    <property type="match status" value="1"/>
</dbReference>
<dbReference type="PRINTS" id="PR00783">
    <property type="entry name" value="MINTRINSICP"/>
</dbReference>
<dbReference type="Proteomes" id="UP000824106">
    <property type="component" value="Unassembled WGS sequence"/>
</dbReference>
<dbReference type="Gene3D" id="1.20.1080.10">
    <property type="entry name" value="Glycerol uptake facilitator protein"/>
    <property type="match status" value="1"/>
</dbReference>
<evidence type="ECO:0000256" key="1">
    <source>
        <dbReference type="ARBA" id="ARBA00004141"/>
    </source>
</evidence>
<dbReference type="GO" id="GO:0015254">
    <property type="term" value="F:glycerol channel activity"/>
    <property type="evidence" value="ECO:0007669"/>
    <property type="project" value="TreeGrafter"/>
</dbReference>
<dbReference type="AlphaFoldDB" id="A0A9D2G1B7"/>
<dbReference type="InterPro" id="IPR000425">
    <property type="entry name" value="MIP"/>
</dbReference>
<feature type="transmembrane region" description="Helical" evidence="8">
    <location>
        <begin position="139"/>
        <end position="156"/>
    </location>
</feature>
<proteinExistence type="inferred from homology"/>
<evidence type="ECO:0000313" key="9">
    <source>
        <dbReference type="EMBL" id="HIZ71239.1"/>
    </source>
</evidence>
<dbReference type="PANTHER" id="PTHR43829">
    <property type="entry name" value="AQUAPORIN OR AQUAGLYCEROPORIN RELATED"/>
    <property type="match status" value="1"/>
</dbReference>
<feature type="transmembrane region" description="Helical" evidence="8">
    <location>
        <begin position="44"/>
        <end position="64"/>
    </location>
</feature>
<protein>
    <submittedName>
        <fullName evidence="9">Aquaporin family protein</fullName>
    </submittedName>
</protein>
<comment type="subcellular location">
    <subcellularLocation>
        <location evidence="1">Membrane</location>
        <topology evidence="1">Multi-pass membrane protein</topology>
    </subcellularLocation>
</comment>
<comment type="caution">
    <text evidence="9">The sequence shown here is derived from an EMBL/GenBank/DDBJ whole genome shotgun (WGS) entry which is preliminary data.</text>
</comment>
<dbReference type="Pfam" id="PF00230">
    <property type="entry name" value="MIP"/>
    <property type="match status" value="1"/>
</dbReference>
<dbReference type="InterPro" id="IPR023271">
    <property type="entry name" value="Aquaporin-like"/>
</dbReference>
<evidence type="ECO:0000256" key="8">
    <source>
        <dbReference type="SAM" id="Phobius"/>
    </source>
</evidence>
<evidence type="ECO:0000256" key="5">
    <source>
        <dbReference type="ARBA" id="ARBA00022989"/>
    </source>
</evidence>
<gene>
    <name evidence="9" type="ORF">H9808_05675</name>
</gene>
<evidence type="ECO:0000256" key="6">
    <source>
        <dbReference type="ARBA" id="ARBA00023136"/>
    </source>
</evidence>
<dbReference type="SUPFAM" id="SSF81338">
    <property type="entry name" value="Aquaporin-like"/>
    <property type="match status" value="1"/>
</dbReference>
<reference evidence="9" key="1">
    <citation type="journal article" date="2021" name="PeerJ">
        <title>Extensive microbial diversity within the chicken gut microbiome revealed by metagenomics and culture.</title>
        <authorList>
            <person name="Gilroy R."/>
            <person name="Ravi A."/>
            <person name="Getino M."/>
            <person name="Pursley I."/>
            <person name="Horton D.L."/>
            <person name="Alikhan N.F."/>
            <person name="Baker D."/>
            <person name="Gharbi K."/>
            <person name="Hall N."/>
            <person name="Watson M."/>
            <person name="Adriaenssens E.M."/>
            <person name="Foster-Nyarko E."/>
            <person name="Jarju S."/>
            <person name="Secka A."/>
            <person name="Antonio M."/>
            <person name="Oren A."/>
            <person name="Chaudhuri R.R."/>
            <person name="La Ragione R."/>
            <person name="Hildebrand F."/>
            <person name="Pallen M.J."/>
        </authorList>
    </citation>
    <scope>NUCLEOTIDE SEQUENCE</scope>
    <source>
        <strain evidence="9">CHK169-4300</strain>
    </source>
</reference>
<accession>A0A9D2G1B7</accession>
<evidence type="ECO:0000256" key="7">
    <source>
        <dbReference type="RuleBase" id="RU000477"/>
    </source>
</evidence>
<evidence type="ECO:0000256" key="4">
    <source>
        <dbReference type="ARBA" id="ARBA00022692"/>
    </source>
</evidence>
<keyword evidence="3 7" id="KW-0813">Transport</keyword>
<evidence type="ECO:0000256" key="3">
    <source>
        <dbReference type="ARBA" id="ARBA00022448"/>
    </source>
</evidence>
<dbReference type="GO" id="GO:0005886">
    <property type="term" value="C:plasma membrane"/>
    <property type="evidence" value="ECO:0007669"/>
    <property type="project" value="TreeGrafter"/>
</dbReference>
<feature type="transmembrane region" description="Helical" evidence="8">
    <location>
        <begin position="168"/>
        <end position="189"/>
    </location>
</feature>
<dbReference type="InterPro" id="IPR022357">
    <property type="entry name" value="MIP_CS"/>
</dbReference>
<feature type="transmembrane region" description="Helical" evidence="8">
    <location>
        <begin position="216"/>
        <end position="238"/>
    </location>
</feature>
<organism evidence="9 10">
    <name type="scientific">Candidatus Atopostipes pullistercoris</name>
    <dbReference type="NCBI Taxonomy" id="2838467"/>
    <lineage>
        <taxon>Bacteria</taxon>
        <taxon>Bacillati</taxon>
        <taxon>Bacillota</taxon>
        <taxon>Bacilli</taxon>
        <taxon>Lactobacillales</taxon>
        <taxon>Carnobacteriaceae</taxon>
        <taxon>Atopostipes</taxon>
    </lineage>
</organism>
<comment type="similarity">
    <text evidence="2 7">Belongs to the MIP/aquaporin (TC 1.A.8) family.</text>
</comment>
<feature type="transmembrane region" description="Helical" evidence="8">
    <location>
        <begin position="13"/>
        <end position="32"/>
    </location>
</feature>
<feature type="transmembrane region" description="Helical" evidence="8">
    <location>
        <begin position="84"/>
        <end position="107"/>
    </location>
</feature>
<reference evidence="9" key="2">
    <citation type="submission" date="2021-04" db="EMBL/GenBank/DDBJ databases">
        <authorList>
            <person name="Gilroy R."/>
        </authorList>
    </citation>
    <scope>NUCLEOTIDE SEQUENCE</scope>
    <source>
        <strain evidence="9">CHK169-4300</strain>
    </source>
</reference>
<keyword evidence="6 8" id="KW-0472">Membrane</keyword>
<evidence type="ECO:0000313" key="10">
    <source>
        <dbReference type="Proteomes" id="UP000824106"/>
    </source>
</evidence>